<sequence length="111" mass="12692">MTKKIGLAMLALAVGAISTVASAHVDVGIGLVAPAPLYYPAQPVYPPPPMVYAPPPPPVVYGPQPALVYGDDDWRQREWREHREWRKRQWRHHEERAREHAWHERDGRGDD</sequence>
<dbReference type="RefSeq" id="WP_097190121.1">
    <property type="nucleotide sequence ID" value="NZ_OCSU01000002.1"/>
</dbReference>
<dbReference type="AlphaFoldDB" id="A0A7Z7I9U9"/>
<name>A0A7Z7I9U9_9BURK</name>
<comment type="caution">
    <text evidence="3">The sequence shown here is derived from an EMBL/GenBank/DDBJ whole genome shotgun (WGS) entry which is preliminary data.</text>
</comment>
<evidence type="ECO:0000256" key="1">
    <source>
        <dbReference type="SAM" id="MobiDB-lite"/>
    </source>
</evidence>
<evidence type="ECO:0000313" key="4">
    <source>
        <dbReference type="Proteomes" id="UP000219522"/>
    </source>
</evidence>
<feature type="compositionally biased region" description="Basic and acidic residues" evidence="1">
    <location>
        <begin position="92"/>
        <end position="111"/>
    </location>
</feature>
<gene>
    <name evidence="3" type="ORF">SAMN05446927_3879</name>
</gene>
<organism evidence="3 4">
    <name type="scientific">Caballeronia arationis</name>
    <dbReference type="NCBI Taxonomy" id="1777142"/>
    <lineage>
        <taxon>Bacteria</taxon>
        <taxon>Pseudomonadati</taxon>
        <taxon>Pseudomonadota</taxon>
        <taxon>Betaproteobacteria</taxon>
        <taxon>Burkholderiales</taxon>
        <taxon>Burkholderiaceae</taxon>
        <taxon>Caballeronia</taxon>
    </lineage>
</organism>
<proteinExistence type="predicted"/>
<keyword evidence="4" id="KW-1185">Reference proteome</keyword>
<accession>A0A7Z7I9U9</accession>
<evidence type="ECO:0000313" key="3">
    <source>
        <dbReference type="EMBL" id="SOE80641.1"/>
    </source>
</evidence>
<evidence type="ECO:0000256" key="2">
    <source>
        <dbReference type="SAM" id="SignalP"/>
    </source>
</evidence>
<dbReference type="Proteomes" id="UP000219522">
    <property type="component" value="Unassembled WGS sequence"/>
</dbReference>
<feature type="region of interest" description="Disordered" evidence="1">
    <location>
        <begin position="87"/>
        <end position="111"/>
    </location>
</feature>
<feature type="signal peptide" evidence="2">
    <location>
        <begin position="1"/>
        <end position="23"/>
    </location>
</feature>
<feature type="chain" id="PRO_5031203471" evidence="2">
    <location>
        <begin position="24"/>
        <end position="111"/>
    </location>
</feature>
<protein>
    <submittedName>
        <fullName evidence="3">Uncharacterized protein</fullName>
    </submittedName>
</protein>
<reference evidence="3 4" key="1">
    <citation type="submission" date="2017-09" db="EMBL/GenBank/DDBJ databases">
        <authorList>
            <person name="Varghese N."/>
            <person name="Submissions S."/>
        </authorList>
    </citation>
    <scope>NUCLEOTIDE SEQUENCE [LARGE SCALE GENOMIC DNA]</scope>
    <source>
        <strain evidence="3 4">OK806</strain>
    </source>
</reference>
<keyword evidence="2" id="KW-0732">Signal</keyword>
<dbReference type="EMBL" id="OCSU01000002">
    <property type="protein sequence ID" value="SOE80641.1"/>
    <property type="molecule type" value="Genomic_DNA"/>
</dbReference>